<organism evidence="3 4">
    <name type="scientific">Undibacterium aquatile</name>
    <dbReference type="NCBI Taxonomy" id="1537398"/>
    <lineage>
        <taxon>Bacteria</taxon>
        <taxon>Pseudomonadati</taxon>
        <taxon>Pseudomonadota</taxon>
        <taxon>Betaproteobacteria</taxon>
        <taxon>Burkholderiales</taxon>
        <taxon>Oxalobacteraceae</taxon>
        <taxon>Undibacterium</taxon>
    </lineage>
</organism>
<dbReference type="Gene3D" id="3.40.50.2000">
    <property type="entry name" value="Glycogen Phosphorylase B"/>
    <property type="match status" value="2"/>
</dbReference>
<dbReference type="SUPFAM" id="SSF53756">
    <property type="entry name" value="UDP-Glycosyltransferase/glycogen phosphorylase"/>
    <property type="match status" value="1"/>
</dbReference>
<dbReference type="Proteomes" id="UP000637632">
    <property type="component" value="Unassembled WGS sequence"/>
</dbReference>
<proteinExistence type="predicted"/>
<evidence type="ECO:0000313" key="3">
    <source>
        <dbReference type="EMBL" id="MBC3810134.1"/>
    </source>
</evidence>
<protein>
    <submittedName>
        <fullName evidence="3">Glycosyltransferase family 1 protein</fullName>
    </submittedName>
</protein>
<dbReference type="InterPro" id="IPR010610">
    <property type="entry name" value="EryCIII-like_C"/>
</dbReference>
<dbReference type="InterPro" id="IPR004276">
    <property type="entry name" value="GlycoTrans_28_N"/>
</dbReference>
<reference evidence="3 4" key="1">
    <citation type="submission" date="2020-08" db="EMBL/GenBank/DDBJ databases">
        <title>Novel species isolated from subtropical streams in China.</title>
        <authorList>
            <person name="Lu H."/>
        </authorList>
    </citation>
    <scope>NUCLEOTIDE SEQUENCE [LARGE SCALE GENOMIC DNA]</scope>
    <source>
        <strain evidence="3 4">CCTCC AB 2015119</strain>
    </source>
</reference>
<dbReference type="PANTHER" id="PTHR48050">
    <property type="entry name" value="STEROL 3-BETA-GLUCOSYLTRANSFERASE"/>
    <property type="match status" value="1"/>
</dbReference>
<keyword evidence="4" id="KW-1185">Reference proteome</keyword>
<feature type="domain" description="Glycosyltransferase family 28 N-terminal" evidence="1">
    <location>
        <begin position="9"/>
        <end position="131"/>
    </location>
</feature>
<sequence>MSETTPHYIVITVGTNGDLHPMMRIAQTLQSLGRQVTFVSHSYYENMVRDAGLAFIGVGTDEEFLRILRNPDIWNPRKGLAALMANYGEGLQQTIASIRSISTNAPKMVIAHPFAVPGAIIARELGLVTSVAAAYLAPSNLRTCHDPLHIGDVSVPRWVPMSWRRALWHLVEKKWVDPVALGHINAVRLPLGLPAVDSFLTHISQTPDLAVTLFPSWFAPTMPDWPRPLLDGDFQLFESSKQDALSSDLSAFLAAGEKPVVFTPGTGNLHAVNFFKHALAATQSAGRRAIFLTREQAQIPSKLPASVIWQPYVPLKALLPHVAALVHHGGIGTTAEALRAGIPQLVVPFAWDQFDNGARIAAIGVGQVIPAKHLRPRRLAHSLQHLCTSDTVRAQCATVASRFTPAFDAFAFCKEIERQLLAIGNGVRSLKKND</sequence>
<dbReference type="PANTHER" id="PTHR48050:SF13">
    <property type="entry name" value="STEROL 3-BETA-GLUCOSYLTRANSFERASE UGT80A2"/>
    <property type="match status" value="1"/>
</dbReference>
<dbReference type="CDD" id="cd03784">
    <property type="entry name" value="GT1_Gtf-like"/>
    <property type="match status" value="1"/>
</dbReference>
<dbReference type="RefSeq" id="WP_190476910.1">
    <property type="nucleotide sequence ID" value="NZ_JACOFT010000001.1"/>
</dbReference>
<evidence type="ECO:0000259" key="2">
    <source>
        <dbReference type="Pfam" id="PF06722"/>
    </source>
</evidence>
<dbReference type="Pfam" id="PF03033">
    <property type="entry name" value="Glyco_transf_28"/>
    <property type="match status" value="1"/>
</dbReference>
<evidence type="ECO:0000313" key="4">
    <source>
        <dbReference type="Proteomes" id="UP000637632"/>
    </source>
</evidence>
<evidence type="ECO:0000259" key="1">
    <source>
        <dbReference type="Pfam" id="PF03033"/>
    </source>
</evidence>
<dbReference type="EMBL" id="JACOFT010000001">
    <property type="protein sequence ID" value="MBC3810134.1"/>
    <property type="molecule type" value="Genomic_DNA"/>
</dbReference>
<name>A0ABR6XCV1_9BURK</name>
<dbReference type="InterPro" id="IPR050426">
    <property type="entry name" value="Glycosyltransferase_28"/>
</dbReference>
<accession>A0ABR6XCV1</accession>
<comment type="caution">
    <text evidence="3">The sequence shown here is derived from an EMBL/GenBank/DDBJ whole genome shotgun (WGS) entry which is preliminary data.</text>
</comment>
<dbReference type="InterPro" id="IPR002213">
    <property type="entry name" value="UDP_glucos_trans"/>
</dbReference>
<feature type="domain" description="Erythromycin biosynthesis protein CIII-like C-terminal" evidence="2">
    <location>
        <begin position="295"/>
        <end position="401"/>
    </location>
</feature>
<dbReference type="Pfam" id="PF06722">
    <property type="entry name" value="EryCIII-like_C"/>
    <property type="match status" value="1"/>
</dbReference>
<gene>
    <name evidence="3" type="ORF">H8K26_01655</name>
</gene>